<feature type="domain" description="Laminin G" evidence="2">
    <location>
        <begin position="70"/>
        <end position="251"/>
    </location>
</feature>
<comment type="caution">
    <text evidence="3">The sequence shown here is derived from an EMBL/GenBank/DDBJ whole genome shotgun (WGS) entry which is preliminary data.</text>
</comment>
<dbReference type="InterPro" id="IPR001791">
    <property type="entry name" value="Laminin_G"/>
</dbReference>
<name>A0ABN9XMV4_9DINO</name>
<dbReference type="SUPFAM" id="SSF49899">
    <property type="entry name" value="Concanavalin A-like lectins/glucanases"/>
    <property type="match status" value="1"/>
</dbReference>
<evidence type="ECO:0000256" key="1">
    <source>
        <dbReference type="SAM" id="MobiDB-lite"/>
    </source>
</evidence>
<dbReference type="EMBL" id="CAUYUJ010020898">
    <property type="protein sequence ID" value="CAK0901232.1"/>
    <property type="molecule type" value="Genomic_DNA"/>
</dbReference>
<proteinExistence type="predicted"/>
<keyword evidence="4" id="KW-1185">Reference proteome</keyword>
<dbReference type="InterPro" id="IPR013320">
    <property type="entry name" value="ConA-like_dom_sf"/>
</dbReference>
<evidence type="ECO:0000259" key="2">
    <source>
        <dbReference type="PROSITE" id="PS50025"/>
    </source>
</evidence>
<organism evidence="3 4">
    <name type="scientific">Prorocentrum cordatum</name>
    <dbReference type="NCBI Taxonomy" id="2364126"/>
    <lineage>
        <taxon>Eukaryota</taxon>
        <taxon>Sar</taxon>
        <taxon>Alveolata</taxon>
        <taxon>Dinophyceae</taxon>
        <taxon>Prorocentrales</taxon>
        <taxon>Prorocentraceae</taxon>
        <taxon>Prorocentrum</taxon>
    </lineage>
</organism>
<evidence type="ECO:0000313" key="3">
    <source>
        <dbReference type="EMBL" id="CAK0901232.1"/>
    </source>
</evidence>
<sequence>MGCPRGAHGHPPCDSSPHPPKHLSAAAWPPEHNCLGCLGSYYYDSAGAGAVDAAPGSVRTISPVLHFEKEFTVSEKQGEQVHRSPVYSDFTITLQFRTKASLEGSGSAIQWHGGHGLVDNEQNGVRDDFGVSFKHGAVLFGIGNPDTTITSRMGFDDGEWHTVVASRRAMTGEFSLWVDGESQGSKVGNTHYLMDNPDLLFGAVGKRDRNRFVGRMRNISIYDTDLTPEQLEGREPEGGTVTIVEKSTGFVSAPDYVHALGTDADRILVYFLPGALKSLTVVLNFLFDLDLDLWADGRILLNFLFDIDVADQ</sequence>
<evidence type="ECO:0000313" key="4">
    <source>
        <dbReference type="Proteomes" id="UP001189429"/>
    </source>
</evidence>
<dbReference type="Proteomes" id="UP001189429">
    <property type="component" value="Unassembled WGS sequence"/>
</dbReference>
<protein>
    <recommendedName>
        <fullName evidence="2">Laminin G domain-containing protein</fullName>
    </recommendedName>
</protein>
<feature type="region of interest" description="Disordered" evidence="1">
    <location>
        <begin position="1"/>
        <end position="24"/>
    </location>
</feature>
<gene>
    <name evidence="3" type="ORF">PCOR1329_LOCUS78248</name>
</gene>
<dbReference type="SMART" id="SM00282">
    <property type="entry name" value="LamG"/>
    <property type="match status" value="1"/>
</dbReference>
<dbReference type="Pfam" id="PF13385">
    <property type="entry name" value="Laminin_G_3"/>
    <property type="match status" value="1"/>
</dbReference>
<dbReference type="Gene3D" id="2.60.120.200">
    <property type="match status" value="1"/>
</dbReference>
<accession>A0ABN9XMV4</accession>
<dbReference type="CDD" id="cd00110">
    <property type="entry name" value="LamG"/>
    <property type="match status" value="1"/>
</dbReference>
<reference evidence="3" key="1">
    <citation type="submission" date="2023-10" db="EMBL/GenBank/DDBJ databases">
        <authorList>
            <person name="Chen Y."/>
            <person name="Shah S."/>
            <person name="Dougan E. K."/>
            <person name="Thang M."/>
            <person name="Chan C."/>
        </authorList>
    </citation>
    <scope>NUCLEOTIDE SEQUENCE [LARGE SCALE GENOMIC DNA]</scope>
</reference>
<dbReference type="PROSITE" id="PS50025">
    <property type="entry name" value="LAM_G_DOMAIN"/>
    <property type="match status" value="1"/>
</dbReference>